<dbReference type="PANTHER" id="PTHR35342">
    <property type="entry name" value="TRICARBOXYLIC TRANSPORT PROTEIN"/>
    <property type="match status" value="1"/>
</dbReference>
<proteinExistence type="predicted"/>
<dbReference type="PANTHER" id="PTHR35342:SF5">
    <property type="entry name" value="TRICARBOXYLIC TRANSPORT PROTEIN"/>
    <property type="match status" value="1"/>
</dbReference>
<evidence type="ECO:0000313" key="3">
    <source>
        <dbReference type="Proteomes" id="UP001454086"/>
    </source>
</evidence>
<dbReference type="InterPro" id="IPR002823">
    <property type="entry name" value="DUF112_TM"/>
</dbReference>
<organism evidence="2 3">
    <name type="scientific">Enterocloster hominis</name>
    <name type="common">ex Hitch et al. 2024</name>
    <dbReference type="NCBI Taxonomy" id="1917870"/>
    <lineage>
        <taxon>Bacteria</taxon>
        <taxon>Bacillati</taxon>
        <taxon>Bacillota</taxon>
        <taxon>Clostridia</taxon>
        <taxon>Lachnospirales</taxon>
        <taxon>Lachnospiraceae</taxon>
        <taxon>Enterocloster</taxon>
    </lineage>
</organism>
<comment type="caution">
    <text evidence="2">The sequence shown here is derived from an EMBL/GenBank/DDBJ whole genome shotgun (WGS) entry which is preliminary data.</text>
</comment>
<evidence type="ECO:0000259" key="1">
    <source>
        <dbReference type="Pfam" id="PF01970"/>
    </source>
</evidence>
<dbReference type="RefSeq" id="WP_008726496.1">
    <property type="nucleotide sequence ID" value="NZ_JAJFDX010000027.1"/>
</dbReference>
<gene>
    <name evidence="2" type="ORF">WMQ36_22725</name>
</gene>
<protein>
    <submittedName>
        <fullName evidence="2">Tripartite tricarboxylate transporter permease</fullName>
    </submittedName>
</protein>
<evidence type="ECO:0000313" key="2">
    <source>
        <dbReference type="EMBL" id="MEQ2427784.1"/>
    </source>
</evidence>
<sequence length="492" mass="51599">MLQSLWIGIQTAFGPAALLCTALGVAVGILGGAMPGINASITTALLLPFTYSMEPTEALMLLVGVYIGVNYGGSIPAILIGTPGTPSAGATLLDGHPMRMQGKASLALNVSLTASTVGNLVSGVILVAVALPIAKAALRFGPAEYFSLGVLGLTLIAGLTEKNVIKGIFAASLGLFLSTVGADEFLGRPRFAFGSIDLAQGIDLVPAMMGLFAMGMMIKDFWKPQDLDSNKEEIKLSVLPLNVFKKIFPISLFSGTLGTFIGALPGAGASVASFICYNQVKSMSKEPEKFGTGCVEGVAAAEASNNGVTGGALIPMLGLGIPGSGTTAIILSAMIIHGIVPGPNLFISKPEIPYGLFVAVFTGTIFMYLLGLLYTRMFLKVIMLPQEILNTAIVAIVLTGAYAVQRDTFDLWVVFTLGIASFFLRRVKVPITPLVLGLVLGATVERSMRRALTLSGGSWSTFFTRPLSAVLLMGAVFMLGWTIYRSHKFAKK</sequence>
<feature type="domain" description="DUF112" evidence="1">
    <location>
        <begin position="18"/>
        <end position="436"/>
    </location>
</feature>
<dbReference type="Proteomes" id="UP001454086">
    <property type="component" value="Unassembled WGS sequence"/>
</dbReference>
<dbReference type="Pfam" id="PF01970">
    <property type="entry name" value="TctA"/>
    <property type="match status" value="1"/>
</dbReference>
<accession>A0ABV1DF19</accession>
<keyword evidence="3" id="KW-1185">Reference proteome</keyword>
<reference evidence="2 3" key="1">
    <citation type="submission" date="2024-03" db="EMBL/GenBank/DDBJ databases">
        <title>Human intestinal bacterial collection.</title>
        <authorList>
            <person name="Pauvert C."/>
            <person name="Hitch T.C.A."/>
            <person name="Clavel T."/>
        </authorList>
    </citation>
    <scope>NUCLEOTIDE SEQUENCE [LARGE SCALE GENOMIC DNA]</scope>
    <source>
        <strain evidence="2 3">CLA-SR-H021</strain>
    </source>
</reference>
<dbReference type="EMBL" id="JBBMFM010000126">
    <property type="protein sequence ID" value="MEQ2427784.1"/>
    <property type="molecule type" value="Genomic_DNA"/>
</dbReference>
<name>A0ABV1DF19_9FIRM</name>